<proteinExistence type="predicted"/>
<evidence type="ECO:0000259" key="1">
    <source>
        <dbReference type="PROSITE" id="PS51782"/>
    </source>
</evidence>
<keyword evidence="3" id="KW-1185">Reference proteome</keyword>
<dbReference type="InterPro" id="IPR018392">
    <property type="entry name" value="LysM"/>
</dbReference>
<dbReference type="InterPro" id="IPR036779">
    <property type="entry name" value="LysM_dom_sf"/>
</dbReference>
<organism evidence="2 3">
    <name type="scientific">Weizmannia acidilactici</name>
    <dbReference type="NCBI Taxonomy" id="2607726"/>
    <lineage>
        <taxon>Bacteria</taxon>
        <taxon>Bacillati</taxon>
        <taxon>Bacillota</taxon>
        <taxon>Bacilli</taxon>
        <taxon>Bacillales</taxon>
        <taxon>Bacillaceae</taxon>
        <taxon>Heyndrickxia</taxon>
    </lineage>
</organism>
<gene>
    <name evidence="2" type="ORF">BpJC7_08650</name>
</gene>
<evidence type="ECO:0000313" key="3">
    <source>
        <dbReference type="Proteomes" id="UP000391919"/>
    </source>
</evidence>
<protein>
    <recommendedName>
        <fullName evidence="1">LysM domain-containing protein</fullName>
    </recommendedName>
</protein>
<dbReference type="Proteomes" id="UP000391919">
    <property type="component" value="Unassembled WGS sequence"/>
</dbReference>
<dbReference type="Gene3D" id="3.10.350.10">
    <property type="entry name" value="LysM domain"/>
    <property type="match status" value="1"/>
</dbReference>
<dbReference type="RefSeq" id="WP_151679845.1">
    <property type="nucleotide sequence ID" value="NZ_BKZP01000012.1"/>
</dbReference>
<dbReference type="PROSITE" id="PS51782">
    <property type="entry name" value="LYSM"/>
    <property type="match status" value="1"/>
</dbReference>
<comment type="caution">
    <text evidence="2">The sequence shown here is derived from an EMBL/GenBank/DDBJ whole genome shotgun (WGS) entry which is preliminary data.</text>
</comment>
<sequence>MLKKMFALISAAIISYSIYYDIHAGTIPSYAQETPEKSAYQNTVQHKQEPFATVRVNPGDTVLTIVEKLSGSSKDLSIEKIIRDFSRLNNGIAPEDIQIGQTYRFPIYHASH</sequence>
<dbReference type="AlphaFoldDB" id="A0A5J4J3I6"/>
<dbReference type="EMBL" id="BKZQ01000008">
    <property type="protein sequence ID" value="GER69562.1"/>
    <property type="molecule type" value="Genomic_DNA"/>
</dbReference>
<accession>A0A5J4J3I6</accession>
<dbReference type="CDD" id="cd00118">
    <property type="entry name" value="LysM"/>
    <property type="match status" value="1"/>
</dbReference>
<evidence type="ECO:0000313" key="2">
    <source>
        <dbReference type="EMBL" id="GER69562.1"/>
    </source>
</evidence>
<reference evidence="2 3" key="1">
    <citation type="submission" date="2019-09" db="EMBL/GenBank/DDBJ databases">
        <title>Draft genome sequence of Bacillus sp. JC-7.</title>
        <authorList>
            <person name="Tanaka N."/>
            <person name="Shiwa Y."/>
            <person name="Fujita N."/>
            <person name="Tanasupawat S."/>
        </authorList>
    </citation>
    <scope>NUCLEOTIDE SEQUENCE [LARGE SCALE GENOMIC DNA]</scope>
    <source>
        <strain evidence="2 3">JC-7</strain>
    </source>
</reference>
<name>A0A5J4J3I6_9BACI</name>
<feature type="domain" description="LysM" evidence="1">
    <location>
        <begin position="52"/>
        <end position="105"/>
    </location>
</feature>